<keyword evidence="2" id="KW-1185">Reference proteome</keyword>
<dbReference type="RefSeq" id="YP_009903907.1">
    <property type="nucleotide sequence ID" value="NC_049849.1"/>
</dbReference>
<dbReference type="KEGG" id="vg:56136183"/>
<name>A0A514CT99_9CAUD</name>
<sequence>MTCASNPPEWVKLGPLWILSGMATIAQTGHCEYDVSCIKTSMHECYLATAYKLLDLFEESNEPAAVAVFKSFAMQVIPALQAHAGPRIDLQVTEEYGTVVVNNGKEVQRHVQTTVRLTRKI</sequence>
<evidence type="ECO:0000313" key="2">
    <source>
        <dbReference type="Proteomes" id="UP000320799"/>
    </source>
</evidence>
<dbReference type="Proteomes" id="UP000320799">
    <property type="component" value="Segment"/>
</dbReference>
<evidence type="ECO:0000313" key="1">
    <source>
        <dbReference type="EMBL" id="QDH83670.1"/>
    </source>
</evidence>
<dbReference type="EMBL" id="MN094788">
    <property type="protein sequence ID" value="QDH83670.1"/>
    <property type="molecule type" value="Genomic_DNA"/>
</dbReference>
<proteinExistence type="predicted"/>
<accession>A0A514CT99</accession>
<organism evidence="1 2">
    <name type="scientific">Achromobacter phage Motura</name>
    <dbReference type="NCBI Taxonomy" id="2591403"/>
    <lineage>
        <taxon>Viruses</taxon>
        <taxon>Duplodnaviria</taxon>
        <taxon>Heunggongvirae</taxon>
        <taxon>Uroviricota</taxon>
        <taxon>Caudoviricetes</taxon>
        <taxon>Moturavirus</taxon>
        <taxon>Moturavirus motura</taxon>
    </lineage>
</organism>
<dbReference type="GeneID" id="56136183"/>
<protein>
    <submittedName>
        <fullName evidence="1">Uncharacterized protein</fullName>
    </submittedName>
</protein>
<reference evidence="1 2" key="1">
    <citation type="submission" date="2019-06" db="EMBL/GenBank/DDBJ databases">
        <authorList>
            <person name="Kincaid V.D."/>
            <person name="Fuller A."/>
            <person name="Hodges K."/>
            <person name="Bansal M."/>
            <person name="Essig J."/>
            <person name="Johnson A."/>
        </authorList>
    </citation>
    <scope>NUCLEOTIDE SEQUENCE [LARGE SCALE GENOMIC DNA]</scope>
</reference>